<reference evidence="3" key="2">
    <citation type="submission" date="2023-07" db="EMBL/GenBank/DDBJ databases">
        <title>Genome-based characterization of strain KMM 296 and proposal for reclassification of Cobetia litoralis and Cobetia pacifica, and emended description of the species Cobetia amphilecti and Cobetia marina.</title>
        <authorList>
            <person name="Balabanova L."/>
            <person name="Nedashkovskaya O."/>
        </authorList>
    </citation>
    <scope>NUCLEOTIDE SEQUENCE [LARGE SCALE GENOMIC DNA]</scope>
    <source>
        <strain evidence="3">NRIC 0815</strain>
    </source>
</reference>
<keyword evidence="2" id="KW-0378">Hydrolase</keyword>
<name>A0ABT6UMN3_9GAMM</name>
<dbReference type="SUPFAM" id="SSF52980">
    <property type="entry name" value="Restriction endonuclease-like"/>
    <property type="match status" value="1"/>
</dbReference>
<evidence type="ECO:0000313" key="2">
    <source>
        <dbReference type="EMBL" id="MDI5883962.1"/>
    </source>
</evidence>
<proteinExistence type="predicted"/>
<gene>
    <name evidence="2" type="ORF">QLT01_06280</name>
</gene>
<dbReference type="RefSeq" id="WP_284726589.1">
    <property type="nucleotide sequence ID" value="NZ_CP136695.1"/>
</dbReference>
<protein>
    <submittedName>
        <fullName evidence="2">Restriction endonuclease</fullName>
        <ecNumber evidence="2">3.1.21.-</ecNumber>
    </submittedName>
</protein>
<feature type="domain" description="Restriction endonuclease type IV Mrr" evidence="1">
    <location>
        <begin position="9"/>
        <end position="118"/>
    </location>
</feature>
<keyword evidence="2" id="KW-0540">Nuclease</keyword>
<keyword evidence="2" id="KW-0255">Endonuclease</keyword>
<keyword evidence="3" id="KW-1185">Reference proteome</keyword>
<dbReference type="Pfam" id="PF04471">
    <property type="entry name" value="Mrr_cat"/>
    <property type="match status" value="1"/>
</dbReference>
<comment type="caution">
    <text evidence="2">The sequence shown here is derived from an EMBL/GenBank/DDBJ whole genome shotgun (WGS) entry which is preliminary data.</text>
</comment>
<dbReference type="Proteomes" id="UP001229025">
    <property type="component" value="Unassembled WGS sequence"/>
</dbReference>
<evidence type="ECO:0000313" key="3">
    <source>
        <dbReference type="Proteomes" id="UP001229025"/>
    </source>
</evidence>
<dbReference type="GeneID" id="97327196"/>
<reference evidence="2 3" key="1">
    <citation type="submission" date="2023-04" db="EMBL/GenBank/DDBJ databases">
        <authorList>
            <person name="Otstavnykh N."/>
            <person name="Seitkalieva A."/>
            <person name="Bystritskaya E."/>
        </authorList>
    </citation>
    <scope>NUCLEOTIDE SEQUENCE [LARGE SCALE GENOMIC DNA]</scope>
    <source>
        <strain evidence="2 3">NRIC 0815</strain>
    </source>
</reference>
<dbReference type="EMBL" id="JASCSA010000004">
    <property type="protein sequence ID" value="MDI5883962.1"/>
    <property type="molecule type" value="Genomic_DNA"/>
</dbReference>
<dbReference type="InterPro" id="IPR011335">
    <property type="entry name" value="Restrct_endonuc-II-like"/>
</dbReference>
<dbReference type="InterPro" id="IPR007560">
    <property type="entry name" value="Restrct_endonuc_IV_Mrr"/>
</dbReference>
<evidence type="ECO:0000259" key="1">
    <source>
        <dbReference type="Pfam" id="PF04471"/>
    </source>
</evidence>
<dbReference type="GO" id="GO:0016787">
    <property type="term" value="F:hydrolase activity"/>
    <property type="evidence" value="ECO:0007669"/>
    <property type="project" value="UniProtKB-KW"/>
</dbReference>
<dbReference type="GO" id="GO:0004519">
    <property type="term" value="F:endonuclease activity"/>
    <property type="evidence" value="ECO:0007669"/>
    <property type="project" value="UniProtKB-KW"/>
</dbReference>
<organism evidence="2 3">
    <name type="scientific">Cobetia amphilecti</name>
    <dbReference type="NCBI Taxonomy" id="1055104"/>
    <lineage>
        <taxon>Bacteria</taxon>
        <taxon>Pseudomonadati</taxon>
        <taxon>Pseudomonadota</taxon>
        <taxon>Gammaproteobacteria</taxon>
        <taxon>Oceanospirillales</taxon>
        <taxon>Halomonadaceae</taxon>
        <taxon>Cobetia</taxon>
    </lineage>
</organism>
<sequence>MIDREEFTDWHDLQNSVCRLLQDVGLIANTEVNIGTPRGSVEVDVYAIDMDSLDNISYVVECKNWNTKIPQAIVHAFTTVMHETGANIGCLITKRGLQSGAESYIKNTNIHGLTYEEFQKKYFSAWWDRYFCPTVGDAAYRVHLYTEPQNTRCWHAYEILSLEEKIKFQKLRGKYSAIISFLMVFSMKRDFFTNDYPSFLEVPKSLSEQKEKMNLIVSPYVDINCSNFRDLHAKLLEFITDAENEFNEIFGGYMCD</sequence>
<dbReference type="EC" id="3.1.21.-" evidence="2"/>
<accession>A0ABT6UMN3</accession>